<feature type="compositionally biased region" description="Basic and acidic residues" evidence="1">
    <location>
        <begin position="1"/>
        <end position="18"/>
    </location>
</feature>
<gene>
    <name evidence="2" type="ORF">L228DRAFT_249691</name>
</gene>
<organism evidence="2 3">
    <name type="scientific">Xylona heveae (strain CBS 132557 / TC161)</name>
    <dbReference type="NCBI Taxonomy" id="1328760"/>
    <lineage>
        <taxon>Eukaryota</taxon>
        <taxon>Fungi</taxon>
        <taxon>Dikarya</taxon>
        <taxon>Ascomycota</taxon>
        <taxon>Pezizomycotina</taxon>
        <taxon>Xylonomycetes</taxon>
        <taxon>Xylonales</taxon>
        <taxon>Xylonaceae</taxon>
        <taxon>Xylona</taxon>
    </lineage>
</organism>
<dbReference type="OMA" id="NKGVFQG"/>
<dbReference type="FunCoup" id="A0A165FE41">
    <property type="interactions" value="103"/>
</dbReference>
<evidence type="ECO:0000313" key="3">
    <source>
        <dbReference type="Proteomes" id="UP000076632"/>
    </source>
</evidence>
<feature type="compositionally biased region" description="Polar residues" evidence="1">
    <location>
        <begin position="19"/>
        <end position="35"/>
    </location>
</feature>
<accession>A0A165FE41</accession>
<reference evidence="2 3" key="1">
    <citation type="journal article" date="2016" name="Fungal Biol.">
        <title>The genome of Xylona heveae provides a window into fungal endophytism.</title>
        <authorList>
            <person name="Gazis R."/>
            <person name="Kuo A."/>
            <person name="Riley R."/>
            <person name="LaButti K."/>
            <person name="Lipzen A."/>
            <person name="Lin J."/>
            <person name="Amirebrahimi M."/>
            <person name="Hesse C.N."/>
            <person name="Spatafora J.W."/>
            <person name="Henrissat B."/>
            <person name="Hainaut M."/>
            <person name="Grigoriev I.V."/>
            <person name="Hibbett D.S."/>
        </authorList>
    </citation>
    <scope>NUCLEOTIDE SEQUENCE [LARGE SCALE GENOMIC DNA]</scope>
    <source>
        <strain evidence="2 3">TC161</strain>
    </source>
</reference>
<evidence type="ECO:0000256" key="1">
    <source>
        <dbReference type="SAM" id="MobiDB-lite"/>
    </source>
</evidence>
<dbReference type="OrthoDB" id="2348401at2759"/>
<dbReference type="GeneID" id="28898284"/>
<sequence>MADLGRKDFSTQAKEKVTPDSQKSYLDQTKESVTGTADKLAGSVQPSEDKSTTQSAFDTTRSNKDDAKGTSQSYLDSAKDTVANAAGSVQNALGGGSK</sequence>
<dbReference type="STRING" id="1328760.A0A165FE41"/>
<dbReference type="Gene3D" id="6.10.280.100">
    <property type="match status" value="1"/>
</dbReference>
<evidence type="ECO:0008006" key="4">
    <source>
        <dbReference type="Google" id="ProtNLM"/>
    </source>
</evidence>
<name>A0A165FE41_XYLHT</name>
<protein>
    <recommendedName>
        <fullName evidence="4">Chaperone/heat shock protein Hsp12</fullName>
    </recommendedName>
</protein>
<keyword evidence="3" id="KW-1185">Reference proteome</keyword>
<dbReference type="Pfam" id="PF04119">
    <property type="entry name" value="HSP9_HSP12"/>
    <property type="match status" value="1"/>
</dbReference>
<dbReference type="RefSeq" id="XP_018186427.1">
    <property type="nucleotide sequence ID" value="XM_018333147.1"/>
</dbReference>
<dbReference type="InterPro" id="IPR007250">
    <property type="entry name" value="HSP9_HSP12"/>
</dbReference>
<dbReference type="EMBL" id="KV407462">
    <property type="protein sequence ID" value="KZF20872.1"/>
    <property type="molecule type" value="Genomic_DNA"/>
</dbReference>
<proteinExistence type="predicted"/>
<dbReference type="PIRSF" id="PIRSF002590">
    <property type="entry name" value="HSP9/HSP12_fun"/>
    <property type="match status" value="1"/>
</dbReference>
<dbReference type="InParanoid" id="A0A165FE41"/>
<evidence type="ECO:0000313" key="2">
    <source>
        <dbReference type="EMBL" id="KZF20872.1"/>
    </source>
</evidence>
<dbReference type="Proteomes" id="UP000076632">
    <property type="component" value="Unassembled WGS sequence"/>
</dbReference>
<dbReference type="AlphaFoldDB" id="A0A165FE41"/>
<feature type="region of interest" description="Disordered" evidence="1">
    <location>
        <begin position="1"/>
        <end position="75"/>
    </location>
</feature>